<dbReference type="RefSeq" id="WP_060777687.1">
    <property type="nucleotide sequence ID" value="NZ_CAJHLF010000001.1"/>
</dbReference>
<comment type="subcellular location">
    <subcellularLocation>
        <location evidence="1">Cell membrane</location>
        <topology evidence="1">Multi-pass membrane protein</topology>
    </subcellularLocation>
</comment>
<dbReference type="GO" id="GO:0030001">
    <property type="term" value="P:metal ion transport"/>
    <property type="evidence" value="ECO:0007669"/>
    <property type="project" value="UniProtKB-ARBA"/>
</dbReference>
<dbReference type="GO" id="GO:0008324">
    <property type="term" value="F:monoatomic cation transmembrane transporter activity"/>
    <property type="evidence" value="ECO:0007669"/>
    <property type="project" value="InterPro"/>
</dbReference>
<evidence type="ECO:0000256" key="1">
    <source>
        <dbReference type="ARBA" id="ARBA00004651"/>
    </source>
</evidence>
<dbReference type="Proteomes" id="UP000594771">
    <property type="component" value="Chromosome"/>
</dbReference>
<evidence type="ECO:0000256" key="5">
    <source>
        <dbReference type="ARBA" id="ARBA00022989"/>
    </source>
</evidence>
<dbReference type="Pfam" id="PF02386">
    <property type="entry name" value="TrkH"/>
    <property type="match status" value="1"/>
</dbReference>
<dbReference type="GO" id="GO:0005886">
    <property type="term" value="C:plasma membrane"/>
    <property type="evidence" value="ECO:0007669"/>
    <property type="project" value="UniProtKB-SubCell"/>
</dbReference>
<feature type="transmembrane region" description="Helical" evidence="8">
    <location>
        <begin position="358"/>
        <end position="382"/>
    </location>
</feature>
<feature type="transmembrane region" description="Helical" evidence="8">
    <location>
        <begin position="129"/>
        <end position="150"/>
    </location>
</feature>
<keyword evidence="4 8" id="KW-0812">Transmembrane</keyword>
<organism evidence="10 11">
    <name type="scientific">Aerococcus urinae</name>
    <dbReference type="NCBI Taxonomy" id="1376"/>
    <lineage>
        <taxon>Bacteria</taxon>
        <taxon>Bacillati</taxon>
        <taxon>Bacillota</taxon>
        <taxon>Bacilli</taxon>
        <taxon>Lactobacillales</taxon>
        <taxon>Aerococcaceae</taxon>
        <taxon>Aerococcus</taxon>
    </lineage>
</organism>
<feature type="transmembrane region" description="Helical" evidence="8">
    <location>
        <begin position="190"/>
        <end position="212"/>
    </location>
</feature>
<reference evidence="10 11" key="1">
    <citation type="submission" date="2020-12" db="EMBL/GenBank/DDBJ databases">
        <title>FDA dAtabase for Regulatory Grade micrObial Sequences (FDA-ARGOS): Supporting development and validation of Infectious Disease Dx tests.</title>
        <authorList>
            <person name="Sproer C."/>
            <person name="Gronow S."/>
            <person name="Severitt S."/>
            <person name="Schroder I."/>
            <person name="Tallon L."/>
            <person name="Sadzewicz L."/>
            <person name="Zhao X."/>
            <person name="Boylan J."/>
            <person name="Ott S."/>
            <person name="Bowen H."/>
            <person name="Vavikolanu K."/>
            <person name="Mehta A."/>
            <person name="Aluvathingal J."/>
            <person name="Nadendla S."/>
            <person name="Lowell S."/>
            <person name="Myers T."/>
            <person name="Yan Y."/>
            <person name="Sichtig H."/>
        </authorList>
    </citation>
    <scope>NUCLEOTIDE SEQUENCE [LARGE SCALE GENOMIC DNA]</scope>
    <source>
        <strain evidence="10 11">FDAARGOS_911</strain>
    </source>
</reference>
<dbReference type="OrthoDB" id="9810952at2"/>
<evidence type="ECO:0000256" key="8">
    <source>
        <dbReference type="SAM" id="Phobius"/>
    </source>
</evidence>
<evidence type="ECO:0000313" key="12">
    <source>
        <dbReference type="Proteomes" id="UP001069145"/>
    </source>
</evidence>
<evidence type="ECO:0000313" key="10">
    <source>
        <dbReference type="EMBL" id="QPS01485.1"/>
    </source>
</evidence>
<dbReference type="EMBL" id="CP065662">
    <property type="protein sequence ID" value="QPS01485.1"/>
    <property type="molecule type" value="Genomic_DNA"/>
</dbReference>
<feature type="transmembrane region" description="Helical" evidence="8">
    <location>
        <begin position="77"/>
        <end position="98"/>
    </location>
</feature>
<keyword evidence="12" id="KW-1185">Reference proteome</keyword>
<dbReference type="EMBL" id="JAOTML010000004">
    <property type="protein sequence ID" value="MCY3053287.1"/>
    <property type="molecule type" value="Genomic_DNA"/>
</dbReference>
<keyword evidence="7 8" id="KW-0472">Membrane</keyword>
<proteinExistence type="predicted"/>
<dbReference type="KEGG" id="aun:AWM73_01095"/>
<feature type="transmembrane region" description="Helical" evidence="8">
    <location>
        <begin position="241"/>
        <end position="260"/>
    </location>
</feature>
<accession>A0A0X8FD81</accession>
<dbReference type="InterPro" id="IPR003445">
    <property type="entry name" value="Cat_transpt"/>
</dbReference>
<feature type="transmembrane region" description="Helical" evidence="8">
    <location>
        <begin position="305"/>
        <end position="338"/>
    </location>
</feature>
<dbReference type="GeneID" id="35767557"/>
<evidence type="ECO:0000313" key="9">
    <source>
        <dbReference type="EMBL" id="MCY3053287.1"/>
    </source>
</evidence>
<evidence type="ECO:0000313" key="11">
    <source>
        <dbReference type="Proteomes" id="UP000594771"/>
    </source>
</evidence>
<evidence type="ECO:0000256" key="3">
    <source>
        <dbReference type="ARBA" id="ARBA00022475"/>
    </source>
</evidence>
<evidence type="ECO:0000256" key="6">
    <source>
        <dbReference type="ARBA" id="ARBA00023065"/>
    </source>
</evidence>
<feature type="transmembrane region" description="Helical" evidence="8">
    <location>
        <begin position="389"/>
        <end position="409"/>
    </location>
</feature>
<dbReference type="PANTHER" id="PTHR32024">
    <property type="entry name" value="TRK SYSTEM POTASSIUM UPTAKE PROTEIN TRKG-RELATED"/>
    <property type="match status" value="1"/>
</dbReference>
<sequence length="458" mass="50038">MLNFFKRLNVSQKIAFSFMSVILVGSLLLSLPIAHTATSTATYLDHLFISVSAVCVTGLWTESIYDSYNIIGQMVMLALIQTGGLGLMTIIGSIYHTIGQNIGLKNQIATGAALNHSENYKIGDFLTRIIRYTAIIEGTGFILLSTYFVPRFGWAKGLWNGLFTAISAFCNAGFDIMGNNSLIDLKTVPVLNWTIMALIVLGGIGFSVWFDITNQIKNYAKKRNGRKLSFYFKHLSPHTKLVLIVTGLVILTGASLFLIVEWNNPGTIGPLSVGDKIMTAFFQTITMRTAGFATVDYTACRPVSLLIFVLTMFIGGGAGGTAGGLKVTTFALTIMLALREVRQIKHVNFDRHTIPDAAVRQSFTIALMYVSALFIGSALLLTFDPGQRYLHLLFEAISALATVGVSAGLTPNLSLASHIVLMLLMFVGRIGPMTMALSLRRNRNNYDIRYAKTNILIG</sequence>
<feature type="transmembrane region" description="Helical" evidence="8">
    <location>
        <begin position="157"/>
        <end position="178"/>
    </location>
</feature>
<feature type="transmembrane region" description="Helical" evidence="8">
    <location>
        <begin position="46"/>
        <end position="65"/>
    </location>
</feature>
<dbReference type="PANTHER" id="PTHR32024:SF1">
    <property type="entry name" value="KTR SYSTEM POTASSIUM UPTAKE PROTEIN B"/>
    <property type="match status" value="1"/>
</dbReference>
<keyword evidence="6" id="KW-0406">Ion transport</keyword>
<keyword evidence="3" id="KW-1003">Cell membrane</keyword>
<feature type="transmembrane region" description="Helical" evidence="8">
    <location>
        <begin position="415"/>
        <end position="439"/>
    </location>
</feature>
<keyword evidence="2" id="KW-0813">Transport</keyword>
<keyword evidence="5 8" id="KW-1133">Transmembrane helix</keyword>
<protein>
    <submittedName>
        <fullName evidence="10">Potassium transporter</fullName>
    </submittedName>
</protein>
<dbReference type="Proteomes" id="UP001069145">
    <property type="component" value="Unassembled WGS sequence"/>
</dbReference>
<evidence type="ECO:0000256" key="7">
    <source>
        <dbReference type="ARBA" id="ARBA00023136"/>
    </source>
</evidence>
<evidence type="ECO:0000256" key="2">
    <source>
        <dbReference type="ARBA" id="ARBA00022448"/>
    </source>
</evidence>
<reference evidence="9" key="2">
    <citation type="submission" date="2022-09" db="EMBL/GenBank/DDBJ databases">
        <title>Aerococcus urinae taxonomy study.</title>
        <authorList>
            <person name="Christensen J."/>
            <person name="Senneby E."/>
        </authorList>
    </citation>
    <scope>NUCLEOTIDE SEQUENCE</scope>
    <source>
        <strain evidence="9">NLD-066-U95</strain>
    </source>
</reference>
<name>A0A0X8FD81_9LACT</name>
<dbReference type="AlphaFoldDB" id="A0A0X8FD81"/>
<gene>
    <name evidence="10" type="ORF">I6G68_08960</name>
    <name evidence="9" type="ORF">ODY43_04705</name>
</gene>
<evidence type="ECO:0000256" key="4">
    <source>
        <dbReference type="ARBA" id="ARBA00022692"/>
    </source>
</evidence>